<proteinExistence type="predicted"/>
<organism evidence="1 2">
    <name type="scientific">Delitschia confertaspora ATCC 74209</name>
    <dbReference type="NCBI Taxonomy" id="1513339"/>
    <lineage>
        <taxon>Eukaryota</taxon>
        <taxon>Fungi</taxon>
        <taxon>Dikarya</taxon>
        <taxon>Ascomycota</taxon>
        <taxon>Pezizomycotina</taxon>
        <taxon>Dothideomycetes</taxon>
        <taxon>Pleosporomycetidae</taxon>
        <taxon>Pleosporales</taxon>
        <taxon>Delitschiaceae</taxon>
        <taxon>Delitschia</taxon>
    </lineage>
</organism>
<gene>
    <name evidence="1" type="ORF">GQ43DRAFT_444146</name>
</gene>
<accession>A0A9P4JHZ2</accession>
<sequence length="60" mass="6671">MATIRVGLPRLAIHLTRSFASQELSKIGRNIKSTTVLTKRKIKSYIGFISIHCTNIDALS</sequence>
<dbReference type="Proteomes" id="UP000799536">
    <property type="component" value="Unassembled WGS sequence"/>
</dbReference>
<dbReference type="EMBL" id="ML994222">
    <property type="protein sequence ID" value="KAF2197554.1"/>
    <property type="molecule type" value="Genomic_DNA"/>
</dbReference>
<name>A0A9P4JHZ2_9PLEO</name>
<comment type="caution">
    <text evidence="1">The sequence shown here is derived from an EMBL/GenBank/DDBJ whole genome shotgun (WGS) entry which is preliminary data.</text>
</comment>
<dbReference type="AlphaFoldDB" id="A0A9P4JHZ2"/>
<evidence type="ECO:0000313" key="1">
    <source>
        <dbReference type="EMBL" id="KAF2197554.1"/>
    </source>
</evidence>
<reference evidence="1" key="1">
    <citation type="journal article" date="2020" name="Stud. Mycol.">
        <title>101 Dothideomycetes genomes: a test case for predicting lifestyles and emergence of pathogens.</title>
        <authorList>
            <person name="Haridas S."/>
            <person name="Albert R."/>
            <person name="Binder M."/>
            <person name="Bloem J."/>
            <person name="Labutti K."/>
            <person name="Salamov A."/>
            <person name="Andreopoulos B."/>
            <person name="Baker S."/>
            <person name="Barry K."/>
            <person name="Bills G."/>
            <person name="Bluhm B."/>
            <person name="Cannon C."/>
            <person name="Castanera R."/>
            <person name="Culley D."/>
            <person name="Daum C."/>
            <person name="Ezra D."/>
            <person name="Gonzalez J."/>
            <person name="Henrissat B."/>
            <person name="Kuo A."/>
            <person name="Liang C."/>
            <person name="Lipzen A."/>
            <person name="Lutzoni F."/>
            <person name="Magnuson J."/>
            <person name="Mondo S."/>
            <person name="Nolan M."/>
            <person name="Ohm R."/>
            <person name="Pangilinan J."/>
            <person name="Park H.-J."/>
            <person name="Ramirez L."/>
            <person name="Alfaro M."/>
            <person name="Sun H."/>
            <person name="Tritt A."/>
            <person name="Yoshinaga Y."/>
            <person name="Zwiers L.-H."/>
            <person name="Turgeon B."/>
            <person name="Goodwin S."/>
            <person name="Spatafora J."/>
            <person name="Crous P."/>
            <person name="Grigoriev I."/>
        </authorList>
    </citation>
    <scope>NUCLEOTIDE SEQUENCE</scope>
    <source>
        <strain evidence="1">ATCC 74209</strain>
    </source>
</reference>
<protein>
    <submittedName>
        <fullName evidence="1">Uncharacterized protein</fullName>
    </submittedName>
</protein>
<keyword evidence="2" id="KW-1185">Reference proteome</keyword>
<evidence type="ECO:0000313" key="2">
    <source>
        <dbReference type="Proteomes" id="UP000799536"/>
    </source>
</evidence>